<dbReference type="GO" id="GO:0010468">
    <property type="term" value="P:regulation of gene expression"/>
    <property type="evidence" value="ECO:0007669"/>
    <property type="project" value="TreeGrafter"/>
</dbReference>
<dbReference type="InterPro" id="IPR002110">
    <property type="entry name" value="Ankyrin_rpt"/>
</dbReference>
<dbReference type="InParanoid" id="A0A2R5G654"/>
<reference evidence="4 5" key="1">
    <citation type="submission" date="2017-12" db="EMBL/GenBank/DDBJ databases">
        <title>Sequencing, de novo assembly and annotation of complete genome of a new Thraustochytrid species, strain FCC1311.</title>
        <authorList>
            <person name="Sedici K."/>
            <person name="Godart F."/>
            <person name="Aiese Cigliano R."/>
            <person name="Sanseverino W."/>
            <person name="Barakat M."/>
            <person name="Ortet P."/>
            <person name="Marechal E."/>
            <person name="Cagnac O."/>
            <person name="Amato A."/>
        </authorList>
    </citation>
    <scope>NUCLEOTIDE SEQUENCE [LARGE SCALE GENOMIC DNA]</scope>
</reference>
<evidence type="ECO:0000313" key="4">
    <source>
        <dbReference type="EMBL" id="GBG25258.1"/>
    </source>
</evidence>
<dbReference type="OrthoDB" id="341259at2759"/>
<protein>
    <submittedName>
        <fullName evidence="4">Ankyrin repeat domain-containing protein, chloroplastic</fullName>
    </submittedName>
</protein>
<dbReference type="Pfam" id="PF12796">
    <property type="entry name" value="Ank_2"/>
    <property type="match status" value="1"/>
</dbReference>
<evidence type="ECO:0000256" key="2">
    <source>
        <dbReference type="ARBA" id="ARBA00023043"/>
    </source>
</evidence>
<comment type="caution">
    <text evidence="4">The sequence shown here is derived from an EMBL/GenBank/DDBJ whole genome shotgun (WGS) entry which is preliminary data.</text>
</comment>
<keyword evidence="2 3" id="KW-0040">ANK repeat</keyword>
<accession>A0A2R5G654</accession>
<dbReference type="Gene3D" id="1.25.40.20">
    <property type="entry name" value="Ankyrin repeat-containing domain"/>
    <property type="match status" value="1"/>
</dbReference>
<keyword evidence="5" id="KW-1185">Reference proteome</keyword>
<sequence>MLSGASAYGSGHEDALLRHQSARCTLRLGEARIPEDPAVRESADVPGPGEYGVPAMRDERTAIVGPPDNTSSKAKIELACQREGARYRLRVPLSSYGYGHACRRKAHVHYGQCNDARCSKRGAWERRGDRPTPDADHLPIAQYALLDLDGIRKSDKALLRTLQSLKLSERDHLGRTALQALAAAEFEAEDRQVHKADLLYMSAAQTAQEFDLDAQDKDGNSALHLAVQTEQVALVEWLVRKGADPELENNAGQTALHMACALHGHHRIYQLLQAAISMLDMQAELSQLGAKRQARVAARVR</sequence>
<dbReference type="InterPro" id="IPR036770">
    <property type="entry name" value="Ankyrin_rpt-contain_sf"/>
</dbReference>
<dbReference type="SMART" id="SM00248">
    <property type="entry name" value="ANK"/>
    <property type="match status" value="2"/>
</dbReference>
<dbReference type="PROSITE" id="PS50297">
    <property type="entry name" value="ANK_REP_REGION"/>
    <property type="match status" value="1"/>
</dbReference>
<organism evidence="4 5">
    <name type="scientific">Hondaea fermentalgiana</name>
    <dbReference type="NCBI Taxonomy" id="2315210"/>
    <lineage>
        <taxon>Eukaryota</taxon>
        <taxon>Sar</taxon>
        <taxon>Stramenopiles</taxon>
        <taxon>Bigyra</taxon>
        <taxon>Labyrinthulomycetes</taxon>
        <taxon>Thraustochytrida</taxon>
        <taxon>Thraustochytriidae</taxon>
        <taxon>Hondaea</taxon>
    </lineage>
</organism>
<dbReference type="SUPFAM" id="SSF48403">
    <property type="entry name" value="Ankyrin repeat"/>
    <property type="match status" value="1"/>
</dbReference>
<evidence type="ECO:0000313" key="5">
    <source>
        <dbReference type="Proteomes" id="UP000241890"/>
    </source>
</evidence>
<evidence type="ECO:0000256" key="1">
    <source>
        <dbReference type="ARBA" id="ARBA00022737"/>
    </source>
</evidence>
<proteinExistence type="predicted"/>
<feature type="repeat" description="ANK" evidence="3">
    <location>
        <begin position="218"/>
        <end position="250"/>
    </location>
</feature>
<evidence type="ECO:0000256" key="3">
    <source>
        <dbReference type="PROSITE-ProRule" id="PRU00023"/>
    </source>
</evidence>
<dbReference type="PANTHER" id="PTHR24124:SF14">
    <property type="entry name" value="CHROMOSOME UNDETERMINED SCAFFOLD_25, WHOLE GENOME SHOTGUN SEQUENCE"/>
    <property type="match status" value="1"/>
</dbReference>
<dbReference type="AlphaFoldDB" id="A0A2R5G654"/>
<name>A0A2R5G654_9STRA</name>
<dbReference type="PROSITE" id="PS50088">
    <property type="entry name" value="ANK_REPEAT"/>
    <property type="match status" value="1"/>
</dbReference>
<dbReference type="PANTHER" id="PTHR24124">
    <property type="entry name" value="ANKYRIN REPEAT FAMILY A"/>
    <property type="match status" value="1"/>
</dbReference>
<gene>
    <name evidence="4" type="ORF">FCC1311_014752</name>
</gene>
<dbReference type="GO" id="GO:0005634">
    <property type="term" value="C:nucleus"/>
    <property type="evidence" value="ECO:0007669"/>
    <property type="project" value="TreeGrafter"/>
</dbReference>
<keyword evidence="1" id="KW-0677">Repeat</keyword>
<dbReference type="Proteomes" id="UP000241890">
    <property type="component" value="Unassembled WGS sequence"/>
</dbReference>
<dbReference type="EMBL" id="BEYU01000012">
    <property type="protein sequence ID" value="GBG25258.1"/>
    <property type="molecule type" value="Genomic_DNA"/>
</dbReference>